<keyword evidence="2" id="KW-1185">Reference proteome</keyword>
<protein>
    <submittedName>
        <fullName evidence="1">Uncharacterized protein</fullName>
    </submittedName>
</protein>
<reference evidence="1" key="1">
    <citation type="submission" date="2016-12" db="EMBL/GenBank/DDBJ databases">
        <authorList>
            <person name="Moulin L."/>
        </authorList>
    </citation>
    <scope>NUCLEOTIDE SEQUENCE [LARGE SCALE GENOMIC DNA]</scope>
    <source>
        <strain evidence="1">STM 7183</strain>
    </source>
</reference>
<gene>
    <name evidence="1" type="ORF">BN2476_1190013</name>
</gene>
<sequence length="63" mass="6269">MDVKLLISMVARNASGRICLQAVGSNLGHSTATGGKFGHAAAAVSNICSLLAGRVSNAGLGSW</sequence>
<organism evidence="1 2">
    <name type="scientific">Paraburkholderia piptadeniae</name>
    <dbReference type="NCBI Taxonomy" id="1701573"/>
    <lineage>
        <taxon>Bacteria</taxon>
        <taxon>Pseudomonadati</taxon>
        <taxon>Pseudomonadota</taxon>
        <taxon>Betaproteobacteria</taxon>
        <taxon>Burkholderiales</taxon>
        <taxon>Burkholderiaceae</taxon>
        <taxon>Paraburkholderia</taxon>
    </lineage>
</organism>
<comment type="caution">
    <text evidence="1">The sequence shown here is derived from an EMBL/GenBank/DDBJ whole genome shotgun (WGS) entry which is preliminary data.</text>
</comment>
<dbReference type="EMBL" id="CYGY02000119">
    <property type="protein sequence ID" value="SIT51385.1"/>
    <property type="molecule type" value="Genomic_DNA"/>
</dbReference>
<evidence type="ECO:0000313" key="1">
    <source>
        <dbReference type="EMBL" id="SIT51385.1"/>
    </source>
</evidence>
<accession>A0A1N7SVG9</accession>
<evidence type="ECO:0000313" key="2">
    <source>
        <dbReference type="Proteomes" id="UP000195569"/>
    </source>
</evidence>
<name>A0A1N7SVG9_9BURK</name>
<proteinExistence type="predicted"/>
<dbReference type="AlphaFoldDB" id="A0A1N7SVG9"/>
<dbReference type="Proteomes" id="UP000195569">
    <property type="component" value="Unassembled WGS sequence"/>
</dbReference>